<dbReference type="PROSITE" id="PS51257">
    <property type="entry name" value="PROKAR_LIPOPROTEIN"/>
    <property type="match status" value="1"/>
</dbReference>
<evidence type="ECO:0008006" key="4">
    <source>
        <dbReference type="Google" id="ProtNLM"/>
    </source>
</evidence>
<reference evidence="2 3" key="1">
    <citation type="submission" date="2019-03" db="EMBL/GenBank/DDBJ databases">
        <title>Genomic Encyclopedia of Type Strains, Phase IV (KMG-IV): sequencing the most valuable type-strain genomes for metagenomic binning, comparative biology and taxonomic classification.</title>
        <authorList>
            <person name="Goeker M."/>
        </authorList>
    </citation>
    <scope>NUCLEOTIDE SEQUENCE [LARGE SCALE GENOMIC DNA]</scope>
    <source>
        <strain evidence="2 3">DSM 21667</strain>
    </source>
</reference>
<evidence type="ECO:0000256" key="1">
    <source>
        <dbReference type="SAM" id="Phobius"/>
    </source>
</evidence>
<sequence length="33" mass="3512">MGSEKFFGVAVVAALVGALACLLGTFLKDYWFS</sequence>
<proteinExistence type="predicted"/>
<keyword evidence="1" id="KW-0812">Transmembrane</keyword>
<keyword evidence="3" id="KW-1185">Reference proteome</keyword>
<dbReference type="EMBL" id="SNZH01000011">
    <property type="protein sequence ID" value="TDR41093.1"/>
    <property type="molecule type" value="Genomic_DNA"/>
</dbReference>
<feature type="transmembrane region" description="Helical" evidence="1">
    <location>
        <begin position="6"/>
        <end position="27"/>
    </location>
</feature>
<organism evidence="2 3">
    <name type="scientific">Tahibacter aquaticus</name>
    <dbReference type="NCBI Taxonomy" id="520092"/>
    <lineage>
        <taxon>Bacteria</taxon>
        <taxon>Pseudomonadati</taxon>
        <taxon>Pseudomonadota</taxon>
        <taxon>Gammaproteobacteria</taxon>
        <taxon>Lysobacterales</taxon>
        <taxon>Rhodanobacteraceae</taxon>
        <taxon>Tahibacter</taxon>
    </lineage>
</organism>
<name>A0A4R6YSC8_9GAMM</name>
<evidence type="ECO:0000313" key="2">
    <source>
        <dbReference type="EMBL" id="TDR41093.1"/>
    </source>
</evidence>
<protein>
    <recommendedName>
        <fullName evidence="4">Lipoprotein</fullName>
    </recommendedName>
</protein>
<keyword evidence="1" id="KW-0472">Membrane</keyword>
<dbReference type="AlphaFoldDB" id="A0A4R6YSC8"/>
<keyword evidence="1" id="KW-1133">Transmembrane helix</keyword>
<gene>
    <name evidence="2" type="ORF">DFR29_1115</name>
</gene>
<accession>A0A4R6YSC8</accession>
<evidence type="ECO:0000313" key="3">
    <source>
        <dbReference type="Proteomes" id="UP000295293"/>
    </source>
</evidence>
<dbReference type="Proteomes" id="UP000295293">
    <property type="component" value="Unassembled WGS sequence"/>
</dbReference>
<comment type="caution">
    <text evidence="2">The sequence shown here is derived from an EMBL/GenBank/DDBJ whole genome shotgun (WGS) entry which is preliminary data.</text>
</comment>